<sequence length="212" mass="22241">MASGPRIVAELGRPETPDETATRKAESSRIYRSSQTFRNLIAALIATLAIVFVVTAMVPRGNITAPEKIDVAAQAQRVASGYGSTPIVPKVPSSWHVNAAAMSGDEIPTWTITYLPGSQGFLNVAQGFGADSAWVARLLHNAPSTGTVAIDGIDWTRYVISDPQQAGNISYALGTTAGKDRVLIYGATDPTSAATAAKALTDQIRALREGAS</sequence>
<evidence type="ECO:0000313" key="4">
    <source>
        <dbReference type="Proteomes" id="UP000031030"/>
    </source>
</evidence>
<keyword evidence="2" id="KW-0812">Transmembrane</keyword>
<feature type="compositionally biased region" description="Basic and acidic residues" evidence="1">
    <location>
        <begin position="12"/>
        <end position="27"/>
    </location>
</feature>
<keyword evidence="4" id="KW-1185">Reference proteome</keyword>
<comment type="caution">
    <text evidence="3">The sequence shown here is derived from an EMBL/GenBank/DDBJ whole genome shotgun (WGS) entry which is preliminary data.</text>
</comment>
<feature type="transmembrane region" description="Helical" evidence="2">
    <location>
        <begin position="37"/>
        <end position="58"/>
    </location>
</feature>
<organism evidence="3 4">
    <name type="scientific">Microbacterium mangrovi</name>
    <dbReference type="NCBI Taxonomy" id="1348253"/>
    <lineage>
        <taxon>Bacteria</taxon>
        <taxon>Bacillati</taxon>
        <taxon>Actinomycetota</taxon>
        <taxon>Actinomycetes</taxon>
        <taxon>Micrococcales</taxon>
        <taxon>Microbacteriaceae</taxon>
        <taxon>Microbacterium</taxon>
    </lineage>
</organism>
<dbReference type="RefSeq" id="WP_039396988.1">
    <property type="nucleotide sequence ID" value="NZ_JTDK01000006.1"/>
</dbReference>
<reference evidence="3 4" key="1">
    <citation type="submission" date="2014-11" db="EMBL/GenBank/DDBJ databases">
        <title>Genome sequence of Microbacterium mangrovi MUSC 115(T).</title>
        <authorList>
            <person name="Lee L.-H."/>
        </authorList>
    </citation>
    <scope>NUCLEOTIDE SEQUENCE [LARGE SCALE GENOMIC DNA]</scope>
    <source>
        <strain evidence="3 4">MUSC 115</strain>
    </source>
</reference>
<keyword evidence="2" id="KW-1133">Transmembrane helix</keyword>
<feature type="region of interest" description="Disordered" evidence="1">
    <location>
        <begin position="1"/>
        <end position="27"/>
    </location>
</feature>
<dbReference type="Pfam" id="PF14030">
    <property type="entry name" value="DUF4245"/>
    <property type="match status" value="1"/>
</dbReference>
<gene>
    <name evidence="3" type="ORF">LK09_05545</name>
</gene>
<protein>
    <submittedName>
        <fullName evidence="3">Amino acid transporter</fullName>
    </submittedName>
</protein>
<name>A0A0B2A5U9_9MICO</name>
<dbReference type="Proteomes" id="UP000031030">
    <property type="component" value="Unassembled WGS sequence"/>
</dbReference>
<dbReference type="OrthoDB" id="4801970at2"/>
<dbReference type="STRING" id="1348253.LK09_05545"/>
<accession>A0A0B2A5U9</accession>
<evidence type="ECO:0000256" key="2">
    <source>
        <dbReference type="SAM" id="Phobius"/>
    </source>
</evidence>
<dbReference type="EMBL" id="JTDK01000006">
    <property type="protein sequence ID" value="KHK98460.1"/>
    <property type="molecule type" value="Genomic_DNA"/>
</dbReference>
<dbReference type="AlphaFoldDB" id="A0A0B2A5U9"/>
<evidence type="ECO:0000256" key="1">
    <source>
        <dbReference type="SAM" id="MobiDB-lite"/>
    </source>
</evidence>
<proteinExistence type="predicted"/>
<evidence type="ECO:0000313" key="3">
    <source>
        <dbReference type="EMBL" id="KHK98460.1"/>
    </source>
</evidence>
<keyword evidence="2" id="KW-0472">Membrane</keyword>
<dbReference type="InterPro" id="IPR025339">
    <property type="entry name" value="DUF4245"/>
</dbReference>